<gene>
    <name evidence="4" type="ORF">LSAA_12528</name>
</gene>
<dbReference type="Gene3D" id="2.60.40.4060">
    <property type="entry name" value="Reeler domain"/>
    <property type="match status" value="1"/>
</dbReference>
<comment type="subcellular location">
    <subcellularLocation>
        <location evidence="2">Membrane</location>
        <topology evidence="2">Multi-pass membrane protein</topology>
    </subcellularLocation>
</comment>
<comment type="cofactor">
    <cofactor evidence="1">
        <name>heme b</name>
        <dbReference type="ChEBI" id="CHEBI:60344"/>
    </cofactor>
</comment>
<evidence type="ECO:0000256" key="3">
    <source>
        <dbReference type="ARBA" id="ARBA00023004"/>
    </source>
</evidence>
<keyword evidence="5" id="KW-1185">Reference proteome</keyword>
<dbReference type="GO" id="GO:0016020">
    <property type="term" value="C:membrane"/>
    <property type="evidence" value="ECO:0007669"/>
    <property type="project" value="UniProtKB-SubCell"/>
</dbReference>
<dbReference type="Pfam" id="PF03351">
    <property type="entry name" value="DOMON"/>
    <property type="match status" value="1"/>
</dbReference>
<sequence>MKFNLFSLVIFGILRLSRCQNQFILGFNKKSCDTLEPMYVLEDYTHIKLGPNNEEKSVEIKIDFDQYRRNREYKIRLEASRFFDGYMLQVQGKRDGNRTYVGSWKSAKNKVPRLISCNGIKNAGLISKKRPVQYGNQTFYWRAPSSNAGPLRIFVSIIFQDAYFILNSKEITFNAYPLSLKGCGKSMSCFRYCKMEPFCDADETEYMLTISEDPKNPESVMFKLGGKVNGPENYIALGFGYDMTNIKDMDIVACYNENNAIKLGHYLLENQDSNPQIHRSKIQLELSDYDEETGYIWCQFSRPINPQSVNATEILLPPMNQVFSSPLSLNISDQVNEVRFNGGKSSGQTLLNPEFLLYFVTIFLSFIGI</sequence>
<evidence type="ECO:0000313" key="4">
    <source>
        <dbReference type="EMBL" id="CAF2973980.1"/>
    </source>
</evidence>
<dbReference type="OrthoDB" id="6418377at2759"/>
<proteinExistence type="predicted"/>
<dbReference type="AlphaFoldDB" id="A0A7R8HAQ2"/>
<evidence type="ECO:0000313" key="5">
    <source>
        <dbReference type="Proteomes" id="UP000675881"/>
    </source>
</evidence>
<dbReference type="InterPro" id="IPR005018">
    <property type="entry name" value="DOMON_domain"/>
</dbReference>
<accession>A0A7R8HAQ2</accession>
<keyword evidence="3" id="KW-0408">Iron</keyword>
<dbReference type="InterPro" id="IPR002861">
    <property type="entry name" value="Reeler_dom"/>
</dbReference>
<reference evidence="4" key="1">
    <citation type="submission" date="2021-02" db="EMBL/GenBank/DDBJ databases">
        <authorList>
            <person name="Bekaert M."/>
        </authorList>
    </citation>
    <scope>NUCLEOTIDE SEQUENCE</scope>
    <source>
        <strain evidence="4">IoA-00</strain>
    </source>
</reference>
<dbReference type="PROSITE" id="PS50836">
    <property type="entry name" value="DOMON"/>
    <property type="match status" value="1"/>
</dbReference>
<evidence type="ECO:0000256" key="2">
    <source>
        <dbReference type="ARBA" id="ARBA00004141"/>
    </source>
</evidence>
<dbReference type="Pfam" id="PF02014">
    <property type="entry name" value="Reeler"/>
    <property type="match status" value="1"/>
</dbReference>
<dbReference type="Proteomes" id="UP000675881">
    <property type="component" value="Chromosome 6"/>
</dbReference>
<name>A0A7R8HAQ2_LEPSM</name>
<dbReference type="EMBL" id="HG994585">
    <property type="protein sequence ID" value="CAF2973980.1"/>
    <property type="molecule type" value="Genomic_DNA"/>
</dbReference>
<evidence type="ECO:0000256" key="1">
    <source>
        <dbReference type="ARBA" id="ARBA00001970"/>
    </source>
</evidence>
<protein>
    <submittedName>
        <fullName evidence="4">(salmon louse) hypothetical protein</fullName>
    </submittedName>
</protein>
<dbReference type="InterPro" id="IPR042307">
    <property type="entry name" value="Reeler_sf"/>
</dbReference>
<organism evidence="4 5">
    <name type="scientific">Lepeophtheirus salmonis</name>
    <name type="common">Salmon louse</name>
    <name type="synonym">Caligus salmonis</name>
    <dbReference type="NCBI Taxonomy" id="72036"/>
    <lineage>
        <taxon>Eukaryota</taxon>
        <taxon>Metazoa</taxon>
        <taxon>Ecdysozoa</taxon>
        <taxon>Arthropoda</taxon>
        <taxon>Crustacea</taxon>
        <taxon>Multicrustacea</taxon>
        <taxon>Hexanauplia</taxon>
        <taxon>Copepoda</taxon>
        <taxon>Siphonostomatoida</taxon>
        <taxon>Caligidae</taxon>
        <taxon>Lepeophtheirus</taxon>
    </lineage>
</organism>